<reference evidence="1" key="2">
    <citation type="journal article" date="2021" name="PeerJ">
        <title>Extensive microbial diversity within the chicken gut microbiome revealed by metagenomics and culture.</title>
        <authorList>
            <person name="Gilroy R."/>
            <person name="Ravi A."/>
            <person name="Getino M."/>
            <person name="Pursley I."/>
            <person name="Horton D.L."/>
            <person name="Alikhan N.F."/>
            <person name="Baker D."/>
            <person name="Gharbi K."/>
            <person name="Hall N."/>
            <person name="Watson M."/>
            <person name="Adriaenssens E.M."/>
            <person name="Foster-Nyarko E."/>
            <person name="Jarju S."/>
            <person name="Secka A."/>
            <person name="Antonio M."/>
            <person name="Oren A."/>
            <person name="Chaudhuri R.R."/>
            <person name="La Ragione R."/>
            <person name="Hildebrand F."/>
            <person name="Pallen M.J."/>
        </authorList>
    </citation>
    <scope>NUCLEOTIDE SEQUENCE</scope>
    <source>
        <strain evidence="1">6276</strain>
    </source>
</reference>
<dbReference type="SUPFAM" id="SSF51905">
    <property type="entry name" value="FAD/NAD(P)-binding domain"/>
    <property type="match status" value="1"/>
</dbReference>
<proteinExistence type="predicted"/>
<organism evidence="1 2">
    <name type="scientific">Candidatus Scatousia excrementigallinarum</name>
    <dbReference type="NCBI Taxonomy" id="2840935"/>
    <lineage>
        <taxon>Bacteria</taxon>
        <taxon>Candidatus Scatousia</taxon>
    </lineage>
</organism>
<sequence length="315" mass="36581">MRFECVQYLLDVYRGKRELIDPHKVVNSLTAGNKFVYTQEDANEIVANHILSDKPEMICRFGTLELDTMRMMLNAKGCNPKYNKWHKDLFSNTAGFFPIDDYNMTRFACEQFEILKDVDVLASRPERYERKVVGLYLQHADIVDINAFSYPFCYKNPWSKALEGKKVLVINPFDETIKKQYEKRDKLFKNPDVLPEFELITCIPVQGIGHAKKYLEYKTWFEALAAMKADIKKINFDIAIIGAGAYGMFLAQYVKSLGKKAIHMGGATQLLFGIKGSRWDSWLGKNYYNEYWTRPSKEETPEGVELFEHGTMAYW</sequence>
<comment type="caution">
    <text evidence="1">The sequence shown here is derived from an EMBL/GenBank/DDBJ whole genome shotgun (WGS) entry which is preliminary data.</text>
</comment>
<name>A0A9D1EYJ5_9BACT</name>
<dbReference type="Proteomes" id="UP000823928">
    <property type="component" value="Unassembled WGS sequence"/>
</dbReference>
<evidence type="ECO:0000313" key="2">
    <source>
        <dbReference type="Proteomes" id="UP000823928"/>
    </source>
</evidence>
<reference evidence="1" key="1">
    <citation type="submission" date="2020-10" db="EMBL/GenBank/DDBJ databases">
        <authorList>
            <person name="Gilroy R."/>
        </authorList>
    </citation>
    <scope>NUCLEOTIDE SEQUENCE</scope>
    <source>
        <strain evidence="1">6276</strain>
    </source>
</reference>
<evidence type="ECO:0000313" key="1">
    <source>
        <dbReference type="EMBL" id="HIS36298.1"/>
    </source>
</evidence>
<protein>
    <submittedName>
        <fullName evidence="1">Uncharacterized protein</fullName>
    </submittedName>
</protein>
<dbReference type="InterPro" id="IPR036188">
    <property type="entry name" value="FAD/NAD-bd_sf"/>
</dbReference>
<dbReference type="EMBL" id="DVIU01000135">
    <property type="protein sequence ID" value="HIS36298.1"/>
    <property type="molecule type" value="Genomic_DNA"/>
</dbReference>
<accession>A0A9D1EYJ5</accession>
<gene>
    <name evidence="1" type="ORF">IAC10_06675</name>
</gene>
<dbReference type="AlphaFoldDB" id="A0A9D1EYJ5"/>